<feature type="region of interest" description="Disordered" evidence="1">
    <location>
        <begin position="1"/>
        <end position="193"/>
    </location>
</feature>
<dbReference type="AlphaFoldDB" id="A0A0G4H3G8"/>
<dbReference type="VEuPathDB" id="CryptoDB:Cvel_5622"/>
<proteinExistence type="predicted"/>
<protein>
    <submittedName>
        <fullName evidence="2">Uncharacterized protein</fullName>
    </submittedName>
</protein>
<dbReference type="PhylomeDB" id="A0A0G4H3G8"/>
<reference evidence="2" key="1">
    <citation type="submission" date="2014-11" db="EMBL/GenBank/DDBJ databases">
        <authorList>
            <person name="Otto D Thomas"/>
            <person name="Naeem Raeece"/>
        </authorList>
    </citation>
    <scope>NUCLEOTIDE SEQUENCE</scope>
</reference>
<sequence length="193" mass="19576">MIDDPVQLHEVGVWKLPKEERVGDAKGSADAVSADPSASSSSSAVPSSSAIPAVPLVEGESCGIPDSEAAESQPVVPSNVGGEEQAEDHKGPPAAKGASNEGNEVVGVEPLGPIVENVETDEEPPSDSLVASTDGDGYASDASLSTFEASGLGFTSDSSSSDEEWGVLGGRKLPRAGPWTRTHREAEPAQGEG</sequence>
<gene>
    <name evidence="2" type="ORF">Cvel_5622</name>
</gene>
<evidence type="ECO:0000256" key="1">
    <source>
        <dbReference type="SAM" id="MobiDB-lite"/>
    </source>
</evidence>
<feature type="compositionally biased region" description="Low complexity" evidence="1">
    <location>
        <begin position="28"/>
        <end position="50"/>
    </location>
</feature>
<evidence type="ECO:0000313" key="2">
    <source>
        <dbReference type="EMBL" id="CEM38010.1"/>
    </source>
</evidence>
<dbReference type="EMBL" id="CDMZ01001820">
    <property type="protein sequence ID" value="CEM38010.1"/>
    <property type="molecule type" value="Genomic_DNA"/>
</dbReference>
<accession>A0A0G4H3G8</accession>
<name>A0A0G4H3G8_9ALVE</name>
<organism evidence="2">
    <name type="scientific">Chromera velia CCMP2878</name>
    <dbReference type="NCBI Taxonomy" id="1169474"/>
    <lineage>
        <taxon>Eukaryota</taxon>
        <taxon>Sar</taxon>
        <taxon>Alveolata</taxon>
        <taxon>Colpodellida</taxon>
        <taxon>Chromeraceae</taxon>
        <taxon>Chromera</taxon>
    </lineage>
</organism>